<dbReference type="GeneID" id="5891562"/>
<evidence type="ECO:0008006" key="8">
    <source>
        <dbReference type="Google" id="ProtNLM"/>
    </source>
</evidence>
<dbReference type="SUPFAM" id="SSF50156">
    <property type="entry name" value="PDZ domain-like"/>
    <property type="match status" value="1"/>
</dbReference>
<name>A9V111_MONBE</name>
<proteinExistence type="predicted"/>
<feature type="compositionally biased region" description="Low complexity" evidence="3">
    <location>
        <begin position="156"/>
        <end position="178"/>
    </location>
</feature>
<feature type="region of interest" description="Disordered" evidence="3">
    <location>
        <begin position="1"/>
        <end position="41"/>
    </location>
</feature>
<evidence type="ECO:0000256" key="1">
    <source>
        <dbReference type="ARBA" id="ARBA00022443"/>
    </source>
</evidence>
<dbReference type="Pfam" id="PF00595">
    <property type="entry name" value="PDZ"/>
    <property type="match status" value="1"/>
</dbReference>
<dbReference type="AlphaFoldDB" id="A9V111"/>
<feature type="compositionally biased region" description="Basic and acidic residues" evidence="3">
    <location>
        <begin position="539"/>
        <end position="574"/>
    </location>
</feature>
<dbReference type="SUPFAM" id="SSF50044">
    <property type="entry name" value="SH3-domain"/>
    <property type="match status" value="1"/>
</dbReference>
<feature type="compositionally biased region" description="Low complexity" evidence="3">
    <location>
        <begin position="77"/>
        <end position="101"/>
    </location>
</feature>
<dbReference type="KEGG" id="mbr:MONBRDRAFT_8750"/>
<feature type="compositionally biased region" description="Basic residues" evidence="3">
    <location>
        <begin position="1"/>
        <end position="11"/>
    </location>
</feature>
<feature type="compositionally biased region" description="Low complexity" evidence="3">
    <location>
        <begin position="527"/>
        <end position="538"/>
    </location>
</feature>
<dbReference type="CDD" id="cd00136">
    <property type="entry name" value="PDZ_canonical"/>
    <property type="match status" value="1"/>
</dbReference>
<dbReference type="Gene3D" id="2.30.30.40">
    <property type="entry name" value="SH3 Domains"/>
    <property type="match status" value="1"/>
</dbReference>
<accession>A9V111</accession>
<evidence type="ECO:0000256" key="2">
    <source>
        <dbReference type="PROSITE-ProRule" id="PRU00192"/>
    </source>
</evidence>
<feature type="compositionally biased region" description="Polar residues" evidence="3">
    <location>
        <begin position="204"/>
        <end position="221"/>
    </location>
</feature>
<dbReference type="EMBL" id="CH991553">
    <property type="protein sequence ID" value="EDQ88726.1"/>
    <property type="molecule type" value="Genomic_DNA"/>
</dbReference>
<dbReference type="InterPro" id="IPR001478">
    <property type="entry name" value="PDZ"/>
</dbReference>
<evidence type="ECO:0000313" key="6">
    <source>
        <dbReference type="EMBL" id="EDQ88726.1"/>
    </source>
</evidence>
<dbReference type="PROSITE" id="PS50106">
    <property type="entry name" value="PDZ"/>
    <property type="match status" value="1"/>
</dbReference>
<dbReference type="InterPro" id="IPR001452">
    <property type="entry name" value="SH3_domain"/>
</dbReference>
<feature type="compositionally biased region" description="Basic and acidic residues" evidence="3">
    <location>
        <begin position="224"/>
        <end position="235"/>
    </location>
</feature>
<dbReference type="Proteomes" id="UP000001357">
    <property type="component" value="Unassembled WGS sequence"/>
</dbReference>
<keyword evidence="1 2" id="KW-0728">SH3 domain</keyword>
<sequence length="609" mass="65535">MEDKSKRRMSFFKKDRPKSSAEGASAGTPPASSGGMRAAEMKMTDAQRIAVMELVRAGTLTVDEAMQQVLQTETELAKGGSPAATTSAATTAKGKPPAKGGNRSSTADPIDVNAFAALAAQLEVKRDKAGVQQVPEEPQGVAPPKPEPQAEVSAGTKAETAPETPSEPPAKADAADATPPHESELKPSIHDPPTRPVPKPRPASTIQSHTNASDASLSSGEQRGPSKEPRPYEEVKNEVVVITPALEGYSNQRFVTLRREGKLGLHIATADGMDFPRVLKVVPGAAADGLGCFEAGDSILNVNGFSMRNKRSEDVVNVIRTRPYIEMMIAVAANDVWRKEIEAAARRLGISDIKGLKASELNLSNEDLLMVMSQVKDGRMTIDQALEQVKARHLKQQEEKALEAQRKAEAAKAAAEARRKKKPKKIYLDASRILFQAKVLKDSKPTEEDDDLLRVGAGERVNVIDDDEDDVYECEFNGKIGFIKRRNLQKLDGPLVLPKRPGATAAPEPESAASAMDPELEALMAAAAKAQEEAAQAMRDADSARTQLEEIRTKVAEMQAHEQDGEENLDAHDLDADDDDNDDVEMKAEIENDNASAPEAAAVSDEEAQ</sequence>
<feature type="region of interest" description="Disordered" evidence="3">
    <location>
        <begin position="125"/>
        <end position="235"/>
    </location>
</feature>
<keyword evidence="7" id="KW-1185">Reference proteome</keyword>
<feature type="region of interest" description="Disordered" evidence="3">
    <location>
        <begin position="73"/>
        <end position="108"/>
    </location>
</feature>
<feature type="domain" description="SH3" evidence="4">
    <location>
        <begin position="432"/>
        <end position="493"/>
    </location>
</feature>
<evidence type="ECO:0000313" key="7">
    <source>
        <dbReference type="Proteomes" id="UP000001357"/>
    </source>
</evidence>
<dbReference type="InParanoid" id="A9V111"/>
<feature type="compositionally biased region" description="Basic and acidic residues" evidence="3">
    <location>
        <begin position="179"/>
        <end position="193"/>
    </location>
</feature>
<dbReference type="Gene3D" id="2.30.42.10">
    <property type="match status" value="1"/>
</dbReference>
<evidence type="ECO:0000259" key="4">
    <source>
        <dbReference type="PROSITE" id="PS50002"/>
    </source>
</evidence>
<feature type="domain" description="PDZ" evidence="5">
    <location>
        <begin position="260"/>
        <end position="320"/>
    </location>
</feature>
<dbReference type="RefSeq" id="XP_001746339.1">
    <property type="nucleotide sequence ID" value="XM_001746287.1"/>
</dbReference>
<feature type="region of interest" description="Disordered" evidence="3">
    <location>
        <begin position="527"/>
        <end position="609"/>
    </location>
</feature>
<evidence type="ECO:0000259" key="5">
    <source>
        <dbReference type="PROSITE" id="PS50106"/>
    </source>
</evidence>
<reference evidence="6 7" key="1">
    <citation type="journal article" date="2008" name="Nature">
        <title>The genome of the choanoflagellate Monosiga brevicollis and the origin of metazoans.</title>
        <authorList>
            <consortium name="JGI Sequencing"/>
            <person name="King N."/>
            <person name="Westbrook M.J."/>
            <person name="Young S.L."/>
            <person name="Kuo A."/>
            <person name="Abedin M."/>
            <person name="Chapman J."/>
            <person name="Fairclough S."/>
            <person name="Hellsten U."/>
            <person name="Isogai Y."/>
            <person name="Letunic I."/>
            <person name="Marr M."/>
            <person name="Pincus D."/>
            <person name="Putnam N."/>
            <person name="Rokas A."/>
            <person name="Wright K.J."/>
            <person name="Zuzow R."/>
            <person name="Dirks W."/>
            <person name="Good M."/>
            <person name="Goodstein D."/>
            <person name="Lemons D."/>
            <person name="Li W."/>
            <person name="Lyons J.B."/>
            <person name="Morris A."/>
            <person name="Nichols S."/>
            <person name="Richter D.J."/>
            <person name="Salamov A."/>
            <person name="Bork P."/>
            <person name="Lim W.A."/>
            <person name="Manning G."/>
            <person name="Miller W.T."/>
            <person name="McGinnis W."/>
            <person name="Shapiro H."/>
            <person name="Tjian R."/>
            <person name="Grigoriev I.V."/>
            <person name="Rokhsar D."/>
        </authorList>
    </citation>
    <scope>NUCLEOTIDE SEQUENCE [LARGE SCALE GENOMIC DNA]</scope>
    <source>
        <strain evidence="7">MX1 / ATCC 50154</strain>
    </source>
</reference>
<dbReference type="InterPro" id="IPR036034">
    <property type="entry name" value="PDZ_sf"/>
</dbReference>
<feature type="region of interest" description="Disordered" evidence="3">
    <location>
        <begin position="493"/>
        <end position="513"/>
    </location>
</feature>
<protein>
    <recommendedName>
        <fullName evidence="8">PDZ domain-containing protein</fullName>
    </recommendedName>
</protein>
<gene>
    <name evidence="6" type="ORF">MONBRDRAFT_8750</name>
</gene>
<dbReference type="PROSITE" id="PS50002">
    <property type="entry name" value="SH3"/>
    <property type="match status" value="1"/>
</dbReference>
<evidence type="ECO:0000256" key="3">
    <source>
        <dbReference type="SAM" id="MobiDB-lite"/>
    </source>
</evidence>
<organism evidence="6 7">
    <name type="scientific">Monosiga brevicollis</name>
    <name type="common">Choanoflagellate</name>
    <dbReference type="NCBI Taxonomy" id="81824"/>
    <lineage>
        <taxon>Eukaryota</taxon>
        <taxon>Choanoflagellata</taxon>
        <taxon>Craspedida</taxon>
        <taxon>Salpingoecidae</taxon>
        <taxon>Monosiga</taxon>
    </lineage>
</organism>
<dbReference type="InterPro" id="IPR036028">
    <property type="entry name" value="SH3-like_dom_sf"/>
</dbReference>